<name>A0A2J6RW76_HYAVF</name>
<dbReference type="OrthoDB" id="10618603at2759"/>
<dbReference type="AlphaFoldDB" id="A0A2J6RW76"/>
<dbReference type="Proteomes" id="UP000235786">
    <property type="component" value="Unassembled WGS sequence"/>
</dbReference>
<feature type="compositionally biased region" description="Low complexity" evidence="1">
    <location>
        <begin position="447"/>
        <end position="462"/>
    </location>
</feature>
<gene>
    <name evidence="2" type="ORF">L207DRAFT_527646</name>
</gene>
<feature type="region of interest" description="Disordered" evidence="1">
    <location>
        <begin position="1"/>
        <end position="122"/>
    </location>
</feature>
<evidence type="ECO:0000313" key="2">
    <source>
        <dbReference type="EMBL" id="PMD42774.1"/>
    </source>
</evidence>
<feature type="compositionally biased region" description="Polar residues" evidence="1">
    <location>
        <begin position="369"/>
        <end position="384"/>
    </location>
</feature>
<organism evidence="2 3">
    <name type="scientific">Hyaloscypha variabilis (strain UAMH 11265 / GT02V1 / F)</name>
    <name type="common">Meliniomyces variabilis</name>
    <dbReference type="NCBI Taxonomy" id="1149755"/>
    <lineage>
        <taxon>Eukaryota</taxon>
        <taxon>Fungi</taxon>
        <taxon>Dikarya</taxon>
        <taxon>Ascomycota</taxon>
        <taxon>Pezizomycotina</taxon>
        <taxon>Leotiomycetes</taxon>
        <taxon>Helotiales</taxon>
        <taxon>Hyaloscyphaceae</taxon>
        <taxon>Hyaloscypha</taxon>
        <taxon>Hyaloscypha variabilis</taxon>
    </lineage>
</organism>
<dbReference type="EMBL" id="KZ613943">
    <property type="protein sequence ID" value="PMD42774.1"/>
    <property type="molecule type" value="Genomic_DNA"/>
</dbReference>
<reference evidence="2 3" key="1">
    <citation type="submission" date="2016-04" db="EMBL/GenBank/DDBJ databases">
        <title>A degradative enzymes factory behind the ericoid mycorrhizal symbiosis.</title>
        <authorList>
            <consortium name="DOE Joint Genome Institute"/>
            <person name="Martino E."/>
            <person name="Morin E."/>
            <person name="Grelet G."/>
            <person name="Kuo A."/>
            <person name="Kohler A."/>
            <person name="Daghino S."/>
            <person name="Barry K."/>
            <person name="Choi C."/>
            <person name="Cichocki N."/>
            <person name="Clum A."/>
            <person name="Copeland A."/>
            <person name="Hainaut M."/>
            <person name="Haridas S."/>
            <person name="Labutti K."/>
            <person name="Lindquist E."/>
            <person name="Lipzen A."/>
            <person name="Khouja H.-R."/>
            <person name="Murat C."/>
            <person name="Ohm R."/>
            <person name="Olson A."/>
            <person name="Spatafora J."/>
            <person name="Veneault-Fourrey C."/>
            <person name="Henrissat B."/>
            <person name="Grigoriev I."/>
            <person name="Martin F."/>
            <person name="Perotto S."/>
        </authorList>
    </citation>
    <scope>NUCLEOTIDE SEQUENCE [LARGE SCALE GENOMIC DNA]</scope>
    <source>
        <strain evidence="2 3">F</strain>
    </source>
</reference>
<sequence length="553" mass="61201">MSNIDYFNRGEGSSRPSFAGQRANQERPDTSGSADFNLNPEAASFHGANGSAAADEPQALAGPNSSASNAAVLNDHPVSNGSDTAVPNGNRVRNGSNTASANPLLPINPPVPNYSEPKRSETEKTLSVEYLTFIARCSPEFNEAEFCKQQVFAPHTSKTAKGAPPVSLHTKVRTDQQMFYEYLDRFNAAMFQKRPRTCSICNNVTPTYFSHFKALYEFEKIPGTGSVNGQREGLFRPMCHVIPVCNGACLERLTSKSRREDMDNSFLDIFGRYDDFRHENQARECVILELSRDKSKKVLTWCGVCRERWYAIAGGIYNVEADRFRDHWNKPEYCKKFSRERQRSRAGSTAGSGTVTQNDTTMTPPALSSDLSAAGPSNTGNPTMFESADHGHFRFAGRSNISDEPSTSHTEQVSHNQRLPSPDRNLLRDNIPQGTQSAQDHRPEFHTSANTSGNTSTASTSAISLGGIHPTGRVKASVQVAQQEGQLRQCMNVVRNKMDTVKGTFGRRAGQDVNENEHQVVENVERGNGYQVRENVERRKGLGKFFPWSDNRS</sequence>
<evidence type="ECO:0000256" key="1">
    <source>
        <dbReference type="SAM" id="MobiDB-lite"/>
    </source>
</evidence>
<evidence type="ECO:0000313" key="3">
    <source>
        <dbReference type="Proteomes" id="UP000235786"/>
    </source>
</evidence>
<feature type="compositionally biased region" description="Polar residues" evidence="1">
    <location>
        <begin position="345"/>
        <end position="363"/>
    </location>
</feature>
<accession>A0A2J6RW76</accession>
<protein>
    <submittedName>
        <fullName evidence="2">Uncharacterized protein</fullName>
    </submittedName>
</protein>
<feature type="compositionally biased region" description="Polar residues" evidence="1">
    <location>
        <begin position="63"/>
        <end position="101"/>
    </location>
</feature>
<feature type="compositionally biased region" description="Polar residues" evidence="1">
    <location>
        <begin position="399"/>
        <end position="419"/>
    </location>
</feature>
<feature type="region of interest" description="Disordered" evidence="1">
    <location>
        <begin position="339"/>
        <end position="468"/>
    </location>
</feature>
<keyword evidence="3" id="KW-1185">Reference proteome</keyword>
<proteinExistence type="predicted"/>